<dbReference type="InterPro" id="IPR001387">
    <property type="entry name" value="Cro/C1-type_HTH"/>
</dbReference>
<keyword evidence="4" id="KW-1185">Reference proteome</keyword>
<dbReference type="PANTHER" id="PTHR46558:SF4">
    <property type="entry name" value="DNA-BIDING PHAGE PROTEIN"/>
    <property type="match status" value="1"/>
</dbReference>
<protein>
    <submittedName>
        <fullName evidence="3">XRE family transcriptional regulator</fullName>
    </submittedName>
</protein>
<dbReference type="PANTHER" id="PTHR46558">
    <property type="entry name" value="TRACRIPTIONAL REGULATORY PROTEIN-RELATED-RELATED"/>
    <property type="match status" value="1"/>
</dbReference>
<proteinExistence type="predicted"/>
<dbReference type="EMBL" id="RQYC01000001">
    <property type="protein sequence ID" value="RRD91730.1"/>
    <property type="molecule type" value="Genomic_DNA"/>
</dbReference>
<dbReference type="SUPFAM" id="SSF47413">
    <property type="entry name" value="lambda repressor-like DNA-binding domains"/>
    <property type="match status" value="1"/>
</dbReference>
<accession>A0A3P2AC12</accession>
<dbReference type="InterPro" id="IPR010982">
    <property type="entry name" value="Lambda_DNA-bd_dom_sf"/>
</dbReference>
<dbReference type="SMART" id="SM00530">
    <property type="entry name" value="HTH_XRE"/>
    <property type="match status" value="1"/>
</dbReference>
<evidence type="ECO:0000313" key="3">
    <source>
        <dbReference type="EMBL" id="RRD91730.1"/>
    </source>
</evidence>
<dbReference type="OrthoDB" id="8611903at2"/>
<comment type="caution">
    <text evidence="3">The sequence shown here is derived from an EMBL/GenBank/DDBJ whole genome shotgun (WGS) entry which is preliminary data.</text>
</comment>
<evidence type="ECO:0000259" key="2">
    <source>
        <dbReference type="PROSITE" id="PS50943"/>
    </source>
</evidence>
<organism evidence="3 4">
    <name type="scientific">Conchiformibius steedae</name>
    <dbReference type="NCBI Taxonomy" id="153493"/>
    <lineage>
        <taxon>Bacteria</taxon>
        <taxon>Pseudomonadati</taxon>
        <taxon>Pseudomonadota</taxon>
        <taxon>Betaproteobacteria</taxon>
        <taxon>Neisseriales</taxon>
        <taxon>Neisseriaceae</taxon>
        <taxon>Conchiformibius</taxon>
    </lineage>
</organism>
<evidence type="ECO:0000256" key="1">
    <source>
        <dbReference type="ARBA" id="ARBA00023125"/>
    </source>
</evidence>
<dbReference type="Gene3D" id="1.10.260.40">
    <property type="entry name" value="lambda repressor-like DNA-binding domains"/>
    <property type="match status" value="1"/>
</dbReference>
<name>A0A3P2AC12_9NEIS</name>
<keyword evidence="1" id="KW-0238">DNA-binding</keyword>
<evidence type="ECO:0000313" key="4">
    <source>
        <dbReference type="Proteomes" id="UP000269923"/>
    </source>
</evidence>
<sequence>MELNEKIRMVRELKQWSQEEMADKMGMSKNGYAKIEQGKSNVNWERLQQITDIFQIDLMKFLNAGGSNSLICLVSDNGDHHNNTLNYNCDRELLAEIDKLKMAVAHKDELLEQRNQELATLKEMFALLKKQMDSDK</sequence>
<reference evidence="3 4" key="1">
    <citation type="submission" date="2018-11" db="EMBL/GenBank/DDBJ databases">
        <title>Genomes From Bacteria Associated with the Canine Oral Cavity: a Test Case for Automated Genome-Based Taxonomic Assignment.</title>
        <authorList>
            <person name="Coil D.A."/>
            <person name="Jospin G."/>
            <person name="Darling A.E."/>
            <person name="Wallis C."/>
            <person name="Davis I.J."/>
            <person name="Harris S."/>
            <person name="Eisen J.A."/>
            <person name="Holcombe L.J."/>
            <person name="O'Flynn C."/>
        </authorList>
    </citation>
    <scope>NUCLEOTIDE SEQUENCE [LARGE SCALE GENOMIC DNA]</scope>
    <source>
        <strain evidence="3 4">COT-280</strain>
    </source>
</reference>
<dbReference type="AlphaFoldDB" id="A0A3P2AC12"/>
<dbReference type="GO" id="GO:0003677">
    <property type="term" value="F:DNA binding"/>
    <property type="evidence" value="ECO:0007669"/>
    <property type="project" value="UniProtKB-KW"/>
</dbReference>
<gene>
    <name evidence="3" type="ORF">EII21_01525</name>
</gene>
<dbReference type="Proteomes" id="UP000269923">
    <property type="component" value="Unassembled WGS sequence"/>
</dbReference>
<dbReference type="Pfam" id="PF01381">
    <property type="entry name" value="HTH_3"/>
    <property type="match status" value="1"/>
</dbReference>
<feature type="domain" description="HTH cro/C1-type" evidence="2">
    <location>
        <begin position="7"/>
        <end position="61"/>
    </location>
</feature>
<dbReference type="PROSITE" id="PS50943">
    <property type="entry name" value="HTH_CROC1"/>
    <property type="match status" value="1"/>
</dbReference>
<dbReference type="CDD" id="cd00093">
    <property type="entry name" value="HTH_XRE"/>
    <property type="match status" value="1"/>
</dbReference>